<name>A0ABQ5X0W1_9PROT</name>
<evidence type="ECO:0000313" key="1">
    <source>
        <dbReference type="EMBL" id="GLQ68540.1"/>
    </source>
</evidence>
<accession>A0ABQ5X0W1</accession>
<comment type="caution">
    <text evidence="1">The sequence shown here is derived from an EMBL/GenBank/DDBJ whole genome shotgun (WGS) entry which is preliminary data.</text>
</comment>
<keyword evidence="2" id="KW-1185">Reference proteome</keyword>
<protein>
    <submittedName>
        <fullName evidence="1">Uncharacterized protein</fullName>
    </submittedName>
</protein>
<reference evidence="2" key="1">
    <citation type="journal article" date="2019" name="Int. J. Syst. Evol. Microbiol.">
        <title>The Global Catalogue of Microorganisms (GCM) 10K type strain sequencing project: providing services to taxonomists for standard genome sequencing and annotation.</title>
        <authorList>
            <consortium name="The Broad Institute Genomics Platform"/>
            <consortium name="The Broad Institute Genome Sequencing Center for Infectious Disease"/>
            <person name="Wu L."/>
            <person name="Ma J."/>
        </authorList>
    </citation>
    <scope>NUCLEOTIDE SEQUENCE [LARGE SCALE GENOMIC DNA]</scope>
    <source>
        <strain evidence="2">NBRC 3250</strain>
    </source>
</reference>
<dbReference type="EMBL" id="BSNW01000007">
    <property type="protein sequence ID" value="GLQ68540.1"/>
    <property type="molecule type" value="Genomic_DNA"/>
</dbReference>
<proteinExistence type="predicted"/>
<dbReference type="Proteomes" id="UP001156672">
    <property type="component" value="Unassembled WGS sequence"/>
</dbReference>
<organism evidence="1 2">
    <name type="scientific">Gluconobacter albidus</name>
    <dbReference type="NCBI Taxonomy" id="318683"/>
    <lineage>
        <taxon>Bacteria</taxon>
        <taxon>Pseudomonadati</taxon>
        <taxon>Pseudomonadota</taxon>
        <taxon>Alphaproteobacteria</taxon>
        <taxon>Acetobacterales</taxon>
        <taxon>Acetobacteraceae</taxon>
        <taxon>Gluconobacter</taxon>
    </lineage>
</organism>
<sequence>MANAMTKPDRSPSMVPITVASVPVVVEDDPNTGKTDLIMVAAQSSPGSSMFHVTP</sequence>
<evidence type="ECO:0000313" key="2">
    <source>
        <dbReference type="Proteomes" id="UP001156672"/>
    </source>
</evidence>
<gene>
    <name evidence="1" type="ORF">GCM10007866_09890</name>
</gene>